<dbReference type="HOGENOM" id="CLU_168782_0_0_9"/>
<evidence type="ECO:0000313" key="2">
    <source>
        <dbReference type="EMBL" id="ADC50603.1"/>
    </source>
</evidence>
<dbReference type="RefSeq" id="WP_012957967.1">
    <property type="nucleotide sequence ID" value="NC_013791.2"/>
</dbReference>
<sequence>MELIIFLLFIVYLAFVSILTVQMSVSILTAIFGDQAVSFMEHTYTKNAESGFDRFLNIVFYLLYGFPHHFYKKFMIKYPRIKARIIYFIWMLGFVFFVFILGVSVTLMVEPYTYYL</sequence>
<keyword evidence="3" id="KW-1185">Reference proteome</keyword>
<keyword evidence="1" id="KW-1133">Transmembrane helix</keyword>
<feature type="transmembrane region" description="Helical" evidence="1">
    <location>
        <begin position="7"/>
        <end position="32"/>
    </location>
</feature>
<keyword evidence="1" id="KW-0472">Membrane</keyword>
<gene>
    <name evidence="2" type="ordered locus">BpOF4_12760</name>
</gene>
<evidence type="ECO:0000313" key="3">
    <source>
        <dbReference type="Proteomes" id="UP000001544"/>
    </source>
</evidence>
<dbReference type="KEGG" id="bpf:BpOF4_12760"/>
<protein>
    <submittedName>
        <fullName evidence="2">Uncharacterized protein</fullName>
    </submittedName>
</protein>
<name>D3FWV5_ALKPO</name>
<dbReference type="STRING" id="398511.BpOF4_12760"/>
<dbReference type="AlphaFoldDB" id="D3FWV5"/>
<feature type="transmembrane region" description="Helical" evidence="1">
    <location>
        <begin position="83"/>
        <end position="109"/>
    </location>
</feature>
<organism evidence="2 3">
    <name type="scientific">Alkalihalophilus pseudofirmus (strain ATCC BAA-2126 / JCM 17055 / OF4)</name>
    <name type="common">Bacillus pseudofirmus</name>
    <dbReference type="NCBI Taxonomy" id="398511"/>
    <lineage>
        <taxon>Bacteria</taxon>
        <taxon>Bacillati</taxon>
        <taxon>Bacillota</taxon>
        <taxon>Bacilli</taxon>
        <taxon>Bacillales</taxon>
        <taxon>Bacillaceae</taxon>
        <taxon>Alkalihalophilus</taxon>
    </lineage>
</organism>
<accession>D3FWV5</accession>
<dbReference type="EMBL" id="CP001878">
    <property type="protein sequence ID" value="ADC50603.1"/>
    <property type="molecule type" value="Genomic_DNA"/>
</dbReference>
<reference evidence="2 3" key="1">
    <citation type="journal article" date="2011" name="Environ. Microbiol.">
        <title>Genome of alkaliphilic Bacillus pseudofirmus OF4 reveals adaptations that support the ability to grow in an external pH range from 7.5 to 11.4.</title>
        <authorList>
            <person name="Janto B."/>
            <person name="Ahmed A."/>
            <person name="Ito M."/>
            <person name="Liu J."/>
            <person name="Hicks D.B."/>
            <person name="Pagni S."/>
            <person name="Fackelmayer O.J."/>
            <person name="Smith T.A."/>
            <person name="Earl J."/>
            <person name="Elbourne L.D."/>
            <person name="Hassan K."/>
            <person name="Paulsen I.T."/>
            <person name="Kolsto A.B."/>
            <person name="Tourasse N.J."/>
            <person name="Ehrlich G.D."/>
            <person name="Boissy R."/>
            <person name="Ivey D.M."/>
            <person name="Li G."/>
            <person name="Xue Y."/>
            <person name="Ma Y."/>
            <person name="Hu F.Z."/>
            <person name="Krulwich T.A."/>
        </authorList>
    </citation>
    <scope>NUCLEOTIDE SEQUENCE [LARGE SCALE GENOMIC DNA]</scope>
    <source>
        <strain evidence="3">ATCC BAA-2126 / JCM 17055 / OF4</strain>
    </source>
</reference>
<proteinExistence type="predicted"/>
<dbReference type="Proteomes" id="UP000001544">
    <property type="component" value="Chromosome"/>
</dbReference>
<feature type="transmembrane region" description="Helical" evidence="1">
    <location>
        <begin position="52"/>
        <end position="71"/>
    </location>
</feature>
<evidence type="ECO:0000256" key="1">
    <source>
        <dbReference type="SAM" id="Phobius"/>
    </source>
</evidence>
<keyword evidence="1" id="KW-0812">Transmembrane</keyword>